<dbReference type="GO" id="GO:0005737">
    <property type="term" value="C:cytoplasm"/>
    <property type="evidence" value="ECO:0007669"/>
    <property type="project" value="UniProtKB-SubCell"/>
</dbReference>
<dbReference type="GO" id="GO:0015031">
    <property type="term" value="P:protein transport"/>
    <property type="evidence" value="ECO:0007669"/>
    <property type="project" value="UniProtKB-KW"/>
</dbReference>
<comment type="caution">
    <text evidence="3">The sequence shown here is derived from an EMBL/GenBank/DDBJ whole genome shotgun (WGS) entry which is preliminary data.</text>
</comment>
<dbReference type="SUPFAM" id="SSF54427">
    <property type="entry name" value="NTF2-like"/>
    <property type="match status" value="1"/>
</dbReference>
<keyword evidence="1" id="KW-0539">Nucleus</keyword>
<evidence type="ECO:0000256" key="1">
    <source>
        <dbReference type="RuleBase" id="RU369002"/>
    </source>
</evidence>
<proteinExistence type="predicted"/>
<dbReference type="InterPro" id="IPR032710">
    <property type="entry name" value="NTF2-like_dom_sf"/>
</dbReference>
<name>A0AAD5XQG4_9FUNG</name>
<organism evidence="3 4">
    <name type="scientific">Geranomyces variabilis</name>
    <dbReference type="NCBI Taxonomy" id="109894"/>
    <lineage>
        <taxon>Eukaryota</taxon>
        <taxon>Fungi</taxon>
        <taxon>Fungi incertae sedis</taxon>
        <taxon>Chytridiomycota</taxon>
        <taxon>Chytridiomycota incertae sedis</taxon>
        <taxon>Chytridiomycetes</taxon>
        <taxon>Spizellomycetales</taxon>
        <taxon>Powellomycetaceae</taxon>
        <taxon>Geranomyces</taxon>
    </lineage>
</organism>
<dbReference type="AlphaFoldDB" id="A0AAD5XQG4"/>
<dbReference type="PANTHER" id="PTHR12612">
    <property type="entry name" value="NUCLEAR TRANSPORT FACTOR 2"/>
    <property type="match status" value="1"/>
</dbReference>
<dbReference type="InterPro" id="IPR002075">
    <property type="entry name" value="NTF2_dom"/>
</dbReference>
<dbReference type="Pfam" id="PF02136">
    <property type="entry name" value="NTF2"/>
    <property type="match status" value="1"/>
</dbReference>
<dbReference type="InterPro" id="IPR018222">
    <property type="entry name" value="Nuclear_transport_factor_2_euk"/>
</dbReference>
<evidence type="ECO:0000313" key="3">
    <source>
        <dbReference type="EMBL" id="KAJ3184324.1"/>
    </source>
</evidence>
<dbReference type="Gene3D" id="3.10.450.50">
    <property type="match status" value="1"/>
</dbReference>
<dbReference type="GO" id="GO:0006913">
    <property type="term" value="P:nucleocytoplasmic transport"/>
    <property type="evidence" value="ECO:0007669"/>
    <property type="project" value="UniProtKB-UniRule"/>
</dbReference>
<feature type="domain" description="NTF2" evidence="2">
    <location>
        <begin position="13"/>
        <end position="117"/>
    </location>
</feature>
<dbReference type="InterPro" id="IPR045875">
    <property type="entry name" value="NTF2"/>
</dbReference>
<keyword evidence="1" id="KW-0813">Transport</keyword>
<comment type="function">
    <text evidence="1">Has a role in nuclear-cytoplasmic transport of proteins and mRNAs.</text>
</comment>
<dbReference type="GO" id="GO:0005634">
    <property type="term" value="C:nucleus"/>
    <property type="evidence" value="ECO:0007669"/>
    <property type="project" value="UniProtKB-SubCell"/>
</dbReference>
<accession>A0AAD5XQG4</accession>
<gene>
    <name evidence="3" type="primary">NXT2</name>
    <name evidence="3" type="ORF">HDU87_005172</name>
</gene>
<keyword evidence="4" id="KW-1185">Reference proteome</keyword>
<protein>
    <submittedName>
        <fullName evidence="3">NTF2- export protein 2</fullName>
    </submittedName>
</protein>
<evidence type="ECO:0000313" key="4">
    <source>
        <dbReference type="Proteomes" id="UP001212152"/>
    </source>
</evidence>
<sequence>MAEAEEIVVTTRAADMFVPSYYKVYDRQRHLLHQFYKDGSAVLWNGSALPGHSCSEFFLKLPATDHHVNSYDAQPVMDRGQILLTVSAYDLGKTKNQRHFHKYSSSVQIRSKPKNTS</sequence>
<dbReference type="Proteomes" id="UP001212152">
    <property type="component" value="Unassembled WGS sequence"/>
</dbReference>
<dbReference type="GO" id="GO:0051028">
    <property type="term" value="P:mRNA transport"/>
    <property type="evidence" value="ECO:0007669"/>
    <property type="project" value="UniProtKB-UniRule"/>
</dbReference>
<dbReference type="PROSITE" id="PS50177">
    <property type="entry name" value="NTF2_DOMAIN"/>
    <property type="match status" value="1"/>
</dbReference>
<keyword evidence="1" id="KW-0963">Cytoplasm</keyword>
<reference evidence="3" key="1">
    <citation type="submission" date="2020-05" db="EMBL/GenBank/DDBJ databases">
        <title>Phylogenomic resolution of chytrid fungi.</title>
        <authorList>
            <person name="Stajich J.E."/>
            <person name="Amses K."/>
            <person name="Simmons R."/>
            <person name="Seto K."/>
            <person name="Myers J."/>
            <person name="Bonds A."/>
            <person name="Quandt C.A."/>
            <person name="Barry K."/>
            <person name="Liu P."/>
            <person name="Grigoriev I."/>
            <person name="Longcore J.E."/>
            <person name="James T.Y."/>
        </authorList>
    </citation>
    <scope>NUCLEOTIDE SEQUENCE</scope>
    <source>
        <strain evidence="3">JEL0379</strain>
    </source>
</reference>
<comment type="subcellular location">
    <subcellularLocation>
        <location evidence="1">Cytoplasm</location>
    </subcellularLocation>
    <subcellularLocation>
        <location evidence="1">Nucleus</location>
    </subcellularLocation>
</comment>
<evidence type="ECO:0000259" key="2">
    <source>
        <dbReference type="PROSITE" id="PS50177"/>
    </source>
</evidence>
<keyword evidence="1" id="KW-0653">Protein transport</keyword>
<dbReference type="EMBL" id="JADGJQ010000004">
    <property type="protein sequence ID" value="KAJ3184324.1"/>
    <property type="molecule type" value="Genomic_DNA"/>
</dbReference>